<dbReference type="RefSeq" id="XP_030058033.1">
    <property type="nucleotide sequence ID" value="XM_030202173.1"/>
</dbReference>
<evidence type="ECO:0000256" key="3">
    <source>
        <dbReference type="ARBA" id="ARBA00022980"/>
    </source>
</evidence>
<dbReference type="InterPro" id="IPR035980">
    <property type="entry name" value="Ribosomal_bS6_sf"/>
</dbReference>
<comment type="subcellular location">
    <subcellularLocation>
        <location evidence="1">Mitochondrion</location>
    </subcellularLocation>
</comment>
<dbReference type="GO" id="GO:0006412">
    <property type="term" value="P:translation"/>
    <property type="evidence" value="ECO:0007669"/>
    <property type="project" value="InterPro"/>
</dbReference>
<keyword evidence="3 9" id="KW-0689">Ribosomal protein</keyword>
<dbReference type="Proteomes" id="UP000515156">
    <property type="component" value="Chromosome 4"/>
</dbReference>
<evidence type="ECO:0000256" key="5">
    <source>
        <dbReference type="ARBA" id="ARBA00023274"/>
    </source>
</evidence>
<comment type="similarity">
    <text evidence="2">Belongs to the bacterial ribosomal protein bS6 family.</text>
</comment>
<keyword evidence="5" id="KW-0687">Ribonucleoprotein</keyword>
<evidence type="ECO:0000313" key="8">
    <source>
        <dbReference type="Proteomes" id="UP000515156"/>
    </source>
</evidence>
<dbReference type="InterPro" id="IPR000529">
    <property type="entry name" value="Ribosomal_bS6"/>
</dbReference>
<dbReference type="AlphaFoldDB" id="A0A6P7XZQ0"/>
<dbReference type="Gene3D" id="3.30.70.60">
    <property type="match status" value="1"/>
</dbReference>
<dbReference type="GO" id="GO:0005763">
    <property type="term" value="C:mitochondrial small ribosomal subunit"/>
    <property type="evidence" value="ECO:0007669"/>
    <property type="project" value="UniProtKB-ARBA"/>
</dbReference>
<evidence type="ECO:0000256" key="4">
    <source>
        <dbReference type="ARBA" id="ARBA00023128"/>
    </source>
</evidence>
<dbReference type="NCBIfam" id="TIGR00166">
    <property type="entry name" value="S6"/>
    <property type="match status" value="1"/>
</dbReference>
<dbReference type="OrthoDB" id="268530at2759"/>
<sequence>MPRYELALILKAMQRPETAATLKRTVEALMKHGAVVRNLESLGERSLPYRIFKHSQQHTRGGYFLLDLDAPADIVTSMMDHMDRDIDVIRPTFIRQRVYLQLEECAGMSPPDYEAKLRSRRK</sequence>
<dbReference type="GO" id="GO:0070181">
    <property type="term" value="F:small ribosomal subunit rRNA binding"/>
    <property type="evidence" value="ECO:0007669"/>
    <property type="project" value="TreeGrafter"/>
</dbReference>
<dbReference type="GO" id="GO:0003735">
    <property type="term" value="F:structural constituent of ribosome"/>
    <property type="evidence" value="ECO:0007669"/>
    <property type="project" value="InterPro"/>
</dbReference>
<dbReference type="FunCoup" id="A0A6P7XZQ0">
    <property type="interactions" value="1196"/>
</dbReference>
<proteinExistence type="inferred from homology"/>
<evidence type="ECO:0000256" key="6">
    <source>
        <dbReference type="ARBA" id="ARBA00035170"/>
    </source>
</evidence>
<dbReference type="SUPFAM" id="SSF54995">
    <property type="entry name" value="Ribosomal protein S6"/>
    <property type="match status" value="1"/>
</dbReference>
<gene>
    <name evidence="9" type="primary">MRPS6</name>
</gene>
<keyword evidence="8" id="KW-1185">Reference proteome</keyword>
<dbReference type="CTD" id="64968"/>
<accession>A0A6P7XZQ0</accession>
<name>A0A6P7XZQ0_9AMPH</name>
<evidence type="ECO:0000313" key="9">
    <source>
        <dbReference type="RefSeq" id="XP_030058033.1"/>
    </source>
</evidence>
<dbReference type="CDD" id="cd15465">
    <property type="entry name" value="bS6_mito"/>
    <property type="match status" value="1"/>
</dbReference>
<dbReference type="Pfam" id="PF01250">
    <property type="entry name" value="Ribosomal_S6"/>
    <property type="match status" value="1"/>
</dbReference>
<keyword evidence="4" id="KW-0496">Mitochondrion</keyword>
<evidence type="ECO:0000256" key="1">
    <source>
        <dbReference type="ARBA" id="ARBA00004173"/>
    </source>
</evidence>
<dbReference type="GO" id="GO:0005743">
    <property type="term" value="C:mitochondrial inner membrane"/>
    <property type="evidence" value="ECO:0007669"/>
    <property type="project" value="UniProtKB-ARBA"/>
</dbReference>
<dbReference type="InParanoid" id="A0A6P7XZQ0"/>
<organism evidence="8 9">
    <name type="scientific">Microcaecilia unicolor</name>
    <dbReference type="NCBI Taxonomy" id="1415580"/>
    <lineage>
        <taxon>Eukaryota</taxon>
        <taxon>Metazoa</taxon>
        <taxon>Chordata</taxon>
        <taxon>Craniata</taxon>
        <taxon>Vertebrata</taxon>
        <taxon>Euteleostomi</taxon>
        <taxon>Amphibia</taxon>
        <taxon>Gymnophiona</taxon>
        <taxon>Siphonopidae</taxon>
        <taxon>Microcaecilia</taxon>
    </lineage>
</organism>
<dbReference type="InterPro" id="IPR014717">
    <property type="entry name" value="Transl_elong_EF1B/ribsomal_bS6"/>
</dbReference>
<evidence type="ECO:0000256" key="2">
    <source>
        <dbReference type="ARBA" id="ARBA00009512"/>
    </source>
</evidence>
<dbReference type="PANTHER" id="PTHR21011">
    <property type="entry name" value="MITOCHONDRIAL 28S RIBOSOMAL PROTEIN S6"/>
    <property type="match status" value="1"/>
</dbReference>
<dbReference type="GeneID" id="115469480"/>
<evidence type="ECO:0000256" key="7">
    <source>
        <dbReference type="ARBA" id="ARBA00035365"/>
    </source>
</evidence>
<dbReference type="KEGG" id="muo:115469480"/>
<dbReference type="FunFam" id="3.30.70.60:FF:000008">
    <property type="entry name" value="28S ribosomal protein S6, mitochondrial"/>
    <property type="match status" value="1"/>
</dbReference>
<dbReference type="PANTHER" id="PTHR21011:SF1">
    <property type="entry name" value="SMALL RIBOSOMAL SUBUNIT PROTEIN BS6M"/>
    <property type="match status" value="1"/>
</dbReference>
<reference evidence="9" key="1">
    <citation type="submission" date="2025-08" db="UniProtKB">
        <authorList>
            <consortium name="RefSeq"/>
        </authorList>
    </citation>
    <scope>IDENTIFICATION</scope>
</reference>
<protein>
    <recommendedName>
        <fullName evidence="6">Small ribosomal subunit protein bS6m</fullName>
    </recommendedName>
    <alternativeName>
        <fullName evidence="7">28S ribosomal protein S6, mitochondrial</fullName>
    </alternativeName>
</protein>